<feature type="domain" description="Dynein heavy chain AAA 5 extension" evidence="24">
    <location>
        <begin position="3189"/>
        <end position="3285"/>
    </location>
</feature>
<dbReference type="InterPro" id="IPR041658">
    <property type="entry name" value="AAA_lid_11"/>
</dbReference>
<feature type="domain" description="Dynein heavy chain hydrolytic ATP-binding dynein motor region" evidence="21">
    <location>
        <begin position="2659"/>
        <end position="2990"/>
    </location>
</feature>
<dbReference type="Gene3D" id="1.20.920.30">
    <property type="match status" value="1"/>
</dbReference>
<sequence>MTINALLFAALTSIISRAGVALDVDYEPFCNGRGSINKTAQTDEMAVANLVKNICTCDSGWSSLLFKNLSVRYCVVWTKSAYAAKFDDIYDCVPSSSINYEPLFPTGDWVCFDKYPKYDLLAPHGPEIMYLFSAPSWCSTRWRVRSQNCHCGSNDNRPRAEICYQDGRSNIYPIFAENAPPTAALPAATQNPGVHNYEPYCNGRGKVNRTAQDTESNVDLVVLNLCTCDAGWSSLLFSNFTVRYCAVWTERTYDATLEATYNCVPVSSVEHEPYFSAGHWLCYEKYPKYTLRQPHGPELLFRYQNPSWCPARWWTRTQSCNCGDDDSKPLPEICQESDRANIVPTYTVNVVPKAPTTVFEPYCNGRGEFNKTAQQDDNINRIVMNLCTCDSGWSSMLFTNYSVSYCVVWTEQILDLEFDSIYDCVPTSTLSYRSFFPAGQWACYDKQPKYTLMDPHGPELLCMSVRRGGIARSLLLDWSQGCNCAADADGALPEVCRRDGREVISPVFAVNLPLKSPPVTAVSTTPRPPTELNDFDLYCNGRGRMDTNTLYKESDVKTLIANLCECDEGWTSMLFANMTARYCVVWKEAEYDKSFDEIYSECNILCAELYRYEAAAIPGWRVGVSVFDKYPRYELSEPHGPGIFFQFRAPPWCSTKWWPRSQTCSCGDDEQSWRLRAANHPVPPAPLNATIKAVQRSLRILPIVANMVLGHQRLVNACVMKVGRAKPRMMETSGPCHRLGFAGDGGNSEAAPASGADDTAGGGSWIVIALLAVFVFAVGIVLMALWVLSRMKELIHITDVQWKDIGGKGQPLVFYVILDEAGEKALHVSTGMHELSRAVIVMGRPSAGMYFIKTASGKIETAGKEVNVAMLNSCIFGVLGGSTMLYDVQRVMEQLFLPALEYNGCLLPEAAAMDMTSIVSSAEDDEDDDSDASEQSVDSDDNENEGDDSTSNRLVQLGGEVKDDLMLSASKFNQRVGQVASQVYGLSSIRPPEGLDLDELLKMIEEGSEAYEGNLRVCVETVEKWTEEVEKLLEAENGQSTATGKHPMAEILFWRDRSERLSSLFEQLKLGACQKVVEVVEKYLQSGPGGEGTESAGRVLGRFKERQSALHKLHLEAKDNVRFLMTLERHLKKLTNGGMAEIAETLPNLLNALRMVWVVSRSSLLLEMGSGILMCGCGVEANNPMNSAFLEWLLGDKYYNTDERMEPLLTRIAEQIAARVNDQISVRALLRRSPVRAGAIVGRCKATLDGWERSYMETRSRIEESGSDHRWEFDRAKLFKRTKYMSKICGDLMEITKVLEQFYKFLGPELKEVTGDPVGIDNLLEEVASSAAAFKIFGECFDERHRKAWDRVMQQFREKTVEIEDKAIVFLDTRFRQSVERKALNLVVVGSSPTVGVFIARILSIGDVESVGENQSCCSLSTEGAFQLLQNFKSIQSRERINEKMNEKFADIVVQYGNEVRRMTELFQRDKDHPRIAKGAPPVSGAIAWARNILERVKRPIIAFRSMQSLLDSPKGQQACGDYVELGKAILKYEKDLFGEWRKAAAATATECLNRSILAVEKHEGRASSTYVVNFAPELIELMKEAQNFDLIGGFELPGAVLNLALQMGKYKDYAEQLRVMLQGYEEAIGGLTMEFYDFFETHRLSEVEKLVDQYEAIGPFLIKIEETTAGTKSGAAESMREYYAYWERKFFNAITTALVRGLSTFQVLLTSTAAASSERPPLIKIRSEFNPPEVVVGSLHGVFKLITKLLQNVLHSSAAFVRWMDGTCLLVPTQSTELDEEKALAFSFCKDVSQNPALIEMTMTIQNSVQQVFQTINKFMRSWKKYDTQWGLWDVKRRQDLERVAVEKKHGLSYFDAHLKVYKNLVETMLEQKRDHDVAFVRVDCSAIITGIRSQAQEWTREYGRILADMASKDLDKIRSSMDMEIRIADVREKYRTLLSYKCKVKAEELSLADRLPDSWRSLKRYSRAKDLALEKSKIEFADITKQEVVDFSAECSKLLDDFSAGGPGTDDVTLEEGAELMRKYQNEMNQRLKRKEELVRSETLFNLPITSYVELVILEKQLKLLTNVYDIYEDHRRMEEQHFSRGLLTEEVRHERDRLWVSCCERLSRSLGSPVSTEIINLWRSSAICCGRRSTSGLLERTSDEYDKKVRKKGKELPELKTSVVFKKLEQVVSDFKQSVPLIASLKTEAIKASHWGELMALAGQAGDDDAPIDLSSMTLKSVFALELQRFPDEVNEIRTAATNEMNIENELKRIEAAWRALDLDMGIYKGDRGHVLRGNEELRQTLEDHVLVLQSMSMSKYAVKLMDSIKRWEKNLNVVNEVLSAWLTVQRKWMYLESIFLDSDDIRLQLPEEAKKFDKIHKVFKDLMERTASSPNAIQACCANDRLSELKGLTADLDRTQKSLTDYLDTKQSLDDEVDEYKAPAYSWFCVRALFPRFYFISDDELLSILGSSDPQAVQPHSLKLFDNAKGDSSTVIGMVSDEGERWSFCTPVKAVGAVEEWMTKVDDEMKDSLLRLMKEAVYQYPSSPRTKWILSRLGMVVLAGTQIWWTWSIEDTFKRVMEKGDKNAMKRELRKESHELGQLVELIRTDLSSCNRKCVNTLIILDVHARDIVDRFVRDSILDAREFAWESQLRFMWDRRLDDILIKQCTGSFRYCYEYQGLNGRLVITPLTDRCVMTLTTALTFLLGGSPAGPAGTGKTETVKDLAKSLAIRCVVFNCGEGLDFKAMGTIFSGLAEAGFWGCFDEFNRINAEVLSVVSAQIKSIQMGLAQRSPTIELLGRDVTLRSTIGYFITMNPGYAGRTELPDNLKAMFRPVVMIVPDLLMICENMLMSEGFGKAKVLANKMTVLYSLAQGQLSKQYHYDFKLRALKSVLVMAGDLKRSSADLPEDVVLMRALRDMNMPKFVKEDVPLFQGLLSDLFPGLECPRVGYPSLKKAIEEELESHSMKHRFEDLYLLQVDKVMQLYETMLTRHTTMVVGKTMSGKSAVIECLAGAQKRAFDTPTHLYPINPKMVTVNELYGVLDPATRDWTDGLLSKIFRDINQPVPAGRGAEKRYVLYDGDVDAVWVENMNSVMDDNKILTLNNGERIRLEKHCAMLFEVDNLQYASPATISRCGMVYVDDKDLGPAPFYDRWARGKGEQVEKILMEMFEKWVRPCLALLCDGRVDGEVLSDGPLAGSLPRSQVGTDYVVQLSRIFDSMIVSEEASQKKPQTTAAVFIFTMVWSLGSVLEERTREQFDDFMKNLVKEKKISEIGEVKLPKESLYEMLYDSAIEKWVPWKERVAAYEEGSPDRDFNSILVPTVDTTRYSWLRSQFARVKAPCLFVGESGTAKSVTIINSLETEPVETSQMLLINFSSRTSSADFQRNIEDNIFKRTGRLFGPEQGKTLRIFVDDLSMPKIDKYGTQQPLALLKFVVEKGFMYERSGDLEKIIIQDVEHIAAMQPPGAGRNSIDPRVISLYCAIGITFPSTETIDKIYSSILKGMFVLFGDEVRHMALRLPNVTLSLHRDVVENLPRSPSKFHYIFNLRDLSRVYQGVCQADPQVITTAAKLVRLWRHEFRRVYADRLIDDSERDYVDDQLMGEIIEKHFPECREEALREPLVFGDFKDVVSILEADEPTGEVRLYEDMTDWKAVNGILAARVSGLHHSQSGEEDLYEFVFELFKRRNFATPKNYLDFLSGYEDLLAKNRKTIDAQTQRLGGGLDKLIQAANQVTVMKNLYTIDTRKMESLADFGKDLAEKKVVVDEKALAVGTLIEEINEKSITVSKHQKVANEQAKQIADDNVIIQREKEDADTALAEALPALDMAAKALEELDKKDITEVKSMASPPAPVMIVCQCVLILKPLGKEDENGGWAAAKQMLSDVGLLRALQVYKKDDMKDRQIKKIKELLAKDKDVFEGDNMKNISKAGFGLLQWVKAMIKYHEVARTVEPKRKLVAELTQKKKEEAEANLERINEELRTLAENIQKLSEEEVKQSAVLKALEEEADTMQRKLEAASKLIDGEKKKRLVGDCLLGSAFISYAGPFNHQFRNEMLYGDWHKRVLEADIPTSGDFKLEALLTSDVEVALWSSQGLPSDELSVQNGILTTRTNRFPLCVDPAGEGKSPMQQYFDRPCPLRKDHQAALLGDGMQAVTWLKKKEEKSNGGLTYGKPFLFENLDEEIDPMIDPVLEKRYVMQNGQKMLTLGDNTIEWSDTFVTLDGLAAQLLNVVVGFERPDLQAERQQLVQSMSENRQIQKNLEDTLLRELAASKGSILDNEDLIQTLQTAKTKALEITEALETAARTSVEIDNTREIYSEVAKRGSILYFATQGLSAISEMYEYSLGSYLAVFEQALREAKPDKIIDNRLKNVREKLTQNVYDFTCMGLFERHKLLYSFQMTCMIMEGEDELIRQDHEFFLKGNPSLEKYEVANNQQLVLIAGKIFPYFFILIRVGVSVDDPLPLRTLIPDWLPDTGWKDMQVLPGLGECFENIISDVSGAEGGLLWRVQPPSLVYDKIFQQSNEKSPIVFILSPGADPQSDVQQLGEKLGFTAPSRFRFLALGQGMGPVAQSSIEAGLWLTTQPTQAFPLGILQRSLKVVTEPPDGLKLNMKQSYAKITDADLDECTHDAFKPLIFVLAFFHAVVQDRRKYGSIGWNVPYDFNESDFKISFQLLRLYIDKAQESNDPLPWETMRYLIGEAMYGGRVTDNYDRRVLCTYLEEYMGDFVFDENQDFYFSRSGHDYTVPKGSLDVEAYVTTITALPITQSPAVFGLHPNAEITYFSNSAKDLWLGVLSMQAGDTSGGGGMSREAFIQQTCQDIIAAIPKKDLKFVKDEGPLSPTEVVLSQEVDRFNALATSMYDTLVDLGRALVGEIGMSNELDELGTSIFNGFLPNHWARLEQYSKWIAEGDPNVMWLAGLHVPESLLSALVQAACRKRGWPLDKSTLYTQVTKMMRAEDVVEPLEFGTYVEGLYLEGARWDVDLGELARQHPKQLVVLMPLIQIIPVEAARLKLRESLPTPVYLTPKRRDAMGNGLVFEANLRTREHPSVWILQGVALFLNTDQ</sequence>
<dbReference type="CDD" id="cd22249">
    <property type="entry name" value="UDM1_RNF168_RNF169-like"/>
    <property type="match status" value="1"/>
</dbReference>
<evidence type="ECO:0000313" key="29">
    <source>
        <dbReference type="Proteomes" id="UP000541610"/>
    </source>
</evidence>
<evidence type="ECO:0000259" key="22">
    <source>
        <dbReference type="Pfam" id="PF12777"/>
    </source>
</evidence>
<keyword evidence="16" id="KW-0812">Transmembrane</keyword>
<feature type="domain" description="Dynein heavy chain coiled coil stalk" evidence="22">
    <location>
        <begin position="3736"/>
        <end position="4043"/>
    </location>
</feature>
<evidence type="ECO:0000259" key="23">
    <source>
        <dbReference type="Pfam" id="PF12781"/>
    </source>
</evidence>
<evidence type="ECO:0000259" key="26">
    <source>
        <dbReference type="Pfam" id="PF18198"/>
    </source>
</evidence>
<feature type="domain" description="Dynein heavy chain region D6 P-loop" evidence="18">
    <location>
        <begin position="4505"/>
        <end position="4557"/>
    </location>
</feature>
<feature type="domain" description="Dynein heavy chain tail" evidence="19">
    <location>
        <begin position="1421"/>
        <end position="1644"/>
    </location>
</feature>
<feature type="coiled-coil region" evidence="14">
    <location>
        <begin position="3936"/>
        <end position="4010"/>
    </location>
</feature>
<dbReference type="FunFam" id="3.40.50.300:FF:000044">
    <property type="entry name" value="Dynein heavy chain 5, axonemal"/>
    <property type="match status" value="1"/>
</dbReference>
<keyword evidence="9 14" id="KW-0175">Coiled coil</keyword>
<dbReference type="GO" id="GO:0008569">
    <property type="term" value="F:minus-end-directed microtubule motor activity"/>
    <property type="evidence" value="ECO:0007669"/>
    <property type="project" value="InterPro"/>
</dbReference>
<dbReference type="PANTHER" id="PTHR22878">
    <property type="entry name" value="DYNEIN HEAVY CHAIN 6, AXONEMAL-LIKE-RELATED"/>
    <property type="match status" value="1"/>
</dbReference>
<gene>
    <name evidence="28" type="primary">DNAH10</name>
    <name evidence="28" type="ORF">FOZ60_012647</name>
</gene>
<keyword evidence="17" id="KW-0732">Signal</keyword>
<dbReference type="InterPro" id="IPR041466">
    <property type="entry name" value="Dynein_AAA5_ext"/>
</dbReference>
<dbReference type="Pfam" id="PF12781">
    <property type="entry name" value="AAA_9"/>
    <property type="match status" value="2"/>
</dbReference>
<feature type="domain" description="Dynein heavy chain tail" evidence="19">
    <location>
        <begin position="1197"/>
        <end position="1378"/>
    </location>
</feature>
<dbReference type="Pfam" id="PF08393">
    <property type="entry name" value="DHC_N2"/>
    <property type="match status" value="1"/>
</dbReference>
<dbReference type="InterPro" id="IPR042228">
    <property type="entry name" value="Dynein_linker_3"/>
</dbReference>
<accession>A0A7J6P996</accession>
<dbReference type="Gene3D" id="1.10.8.710">
    <property type="match status" value="1"/>
</dbReference>
<dbReference type="Gene3D" id="6.10.140.1060">
    <property type="match status" value="1"/>
</dbReference>
<proteinExistence type="inferred from homology"/>
<comment type="subcellular location">
    <subcellularLocation>
        <location evidence="1">Cytoplasm</location>
        <location evidence="1">Cytoskeleton</location>
        <location evidence="1">Cilium axoneme</location>
    </subcellularLocation>
</comment>
<dbReference type="GO" id="GO:0051959">
    <property type="term" value="F:dynein light intermediate chain binding"/>
    <property type="evidence" value="ECO:0007669"/>
    <property type="project" value="InterPro"/>
</dbReference>
<dbReference type="EMBL" id="JABANP010000055">
    <property type="protein sequence ID" value="KAF4692744.1"/>
    <property type="molecule type" value="Genomic_DNA"/>
</dbReference>
<evidence type="ECO:0000256" key="1">
    <source>
        <dbReference type="ARBA" id="ARBA00004430"/>
    </source>
</evidence>
<reference evidence="28 29" key="1">
    <citation type="submission" date="2020-04" db="EMBL/GenBank/DDBJ databases">
        <title>Perkinsus olseni comparative genomics.</title>
        <authorList>
            <person name="Bogema D.R."/>
        </authorList>
    </citation>
    <scope>NUCLEOTIDE SEQUENCE [LARGE SCALE GENOMIC DNA]</scope>
    <source>
        <strain evidence="28">00978-12</strain>
    </source>
</reference>
<dbReference type="InterPro" id="IPR035699">
    <property type="entry name" value="AAA_6"/>
</dbReference>
<keyword evidence="13" id="KW-0966">Cell projection</keyword>
<dbReference type="InterPro" id="IPR004273">
    <property type="entry name" value="Dynein_heavy_D6_P-loop"/>
</dbReference>
<evidence type="ECO:0000256" key="13">
    <source>
        <dbReference type="ARBA" id="ARBA00023273"/>
    </source>
</evidence>
<evidence type="ECO:0000256" key="8">
    <source>
        <dbReference type="ARBA" id="ARBA00023017"/>
    </source>
</evidence>
<evidence type="ECO:0000256" key="14">
    <source>
        <dbReference type="SAM" id="Coils"/>
    </source>
</evidence>
<dbReference type="Proteomes" id="UP000541610">
    <property type="component" value="Unassembled WGS sequence"/>
</dbReference>
<dbReference type="InterPro" id="IPR041228">
    <property type="entry name" value="Dynein_C"/>
</dbReference>
<keyword evidence="4" id="KW-0493">Microtubule</keyword>
<dbReference type="Gene3D" id="1.20.920.20">
    <property type="match status" value="1"/>
</dbReference>
<dbReference type="Gene3D" id="1.10.8.720">
    <property type="entry name" value="Region D6 of dynein motor"/>
    <property type="match status" value="1"/>
</dbReference>
<dbReference type="Gene3D" id="1.20.140.100">
    <property type="entry name" value="Dynein heavy chain, N-terminal domain 2"/>
    <property type="match status" value="1"/>
</dbReference>
<keyword evidence="5" id="KW-0677">Repeat</keyword>
<keyword evidence="11" id="KW-0505">Motor protein</keyword>
<dbReference type="GO" id="GO:0005930">
    <property type="term" value="C:axoneme"/>
    <property type="evidence" value="ECO:0007669"/>
    <property type="project" value="UniProtKB-SubCell"/>
</dbReference>
<dbReference type="PANTHER" id="PTHR22878:SF63">
    <property type="entry name" value="DYNEIN AXONEMAL HEAVY CHAIN 10"/>
    <property type="match status" value="1"/>
</dbReference>
<keyword evidence="7" id="KW-0067">ATP-binding</keyword>
<dbReference type="InterPro" id="IPR035706">
    <property type="entry name" value="AAA_9"/>
</dbReference>
<feature type="compositionally biased region" description="Acidic residues" evidence="15">
    <location>
        <begin position="922"/>
        <end position="948"/>
    </location>
</feature>
<feature type="domain" description="Dynein heavy chain AAA lid" evidence="26">
    <location>
        <begin position="4612"/>
        <end position="4758"/>
    </location>
</feature>
<keyword evidence="16" id="KW-1133">Transmembrane helix</keyword>
<evidence type="ECO:0000256" key="9">
    <source>
        <dbReference type="ARBA" id="ARBA00023054"/>
    </source>
</evidence>
<feature type="domain" description="Dynein heavy chain tail" evidence="19">
    <location>
        <begin position="1020"/>
        <end position="1161"/>
    </location>
</feature>
<dbReference type="GO" id="GO:0007018">
    <property type="term" value="P:microtubule-based movement"/>
    <property type="evidence" value="ECO:0007669"/>
    <property type="project" value="InterPro"/>
</dbReference>
<dbReference type="Pfam" id="PF17857">
    <property type="entry name" value="AAA_lid_1"/>
    <property type="match status" value="1"/>
</dbReference>
<dbReference type="FunFam" id="3.10.490.20:FF:000006">
    <property type="entry name" value="Dynein axonemal heavy chain 10"/>
    <property type="match status" value="1"/>
</dbReference>
<evidence type="ECO:0000259" key="18">
    <source>
        <dbReference type="Pfam" id="PF03028"/>
    </source>
</evidence>
<evidence type="ECO:0000256" key="5">
    <source>
        <dbReference type="ARBA" id="ARBA00022737"/>
    </source>
</evidence>
<dbReference type="GO" id="GO:0030286">
    <property type="term" value="C:dynein complex"/>
    <property type="evidence" value="ECO:0007669"/>
    <property type="project" value="UniProtKB-KW"/>
</dbReference>
<evidence type="ECO:0000256" key="12">
    <source>
        <dbReference type="ARBA" id="ARBA00023212"/>
    </source>
</evidence>
<feature type="transmembrane region" description="Helical" evidence="16">
    <location>
        <begin position="765"/>
        <end position="788"/>
    </location>
</feature>
<dbReference type="GO" id="GO:0005524">
    <property type="term" value="F:ATP binding"/>
    <property type="evidence" value="ECO:0007669"/>
    <property type="project" value="UniProtKB-KW"/>
</dbReference>
<dbReference type="Gene3D" id="1.10.287.2620">
    <property type="match status" value="1"/>
</dbReference>
<dbReference type="Gene3D" id="1.10.472.130">
    <property type="match status" value="1"/>
</dbReference>
<evidence type="ECO:0000259" key="24">
    <source>
        <dbReference type="Pfam" id="PF17852"/>
    </source>
</evidence>
<feature type="domain" description="Dynein heavy chain 3 AAA+ lid" evidence="25">
    <location>
        <begin position="3506"/>
        <end position="3598"/>
    </location>
</feature>
<evidence type="ECO:0000256" key="17">
    <source>
        <dbReference type="SAM" id="SignalP"/>
    </source>
</evidence>
<feature type="signal peptide" evidence="17">
    <location>
        <begin position="1"/>
        <end position="21"/>
    </location>
</feature>
<evidence type="ECO:0000259" key="27">
    <source>
        <dbReference type="Pfam" id="PF18199"/>
    </source>
</evidence>
<evidence type="ECO:0000259" key="19">
    <source>
        <dbReference type="Pfam" id="PF08385"/>
    </source>
</evidence>
<keyword evidence="8" id="KW-0243">Dynein</keyword>
<dbReference type="Gene3D" id="1.20.1270.280">
    <property type="match status" value="1"/>
</dbReference>
<dbReference type="InterPro" id="IPR027417">
    <property type="entry name" value="P-loop_NTPase"/>
</dbReference>
<protein>
    <submittedName>
        <fullName evidence="28">Dynein heavy chain 10, axonemal</fullName>
    </submittedName>
</protein>
<evidence type="ECO:0000256" key="7">
    <source>
        <dbReference type="ARBA" id="ARBA00022840"/>
    </source>
</evidence>
<dbReference type="FunFam" id="1.10.8.1220:FF:000001">
    <property type="entry name" value="Dynein axonemal heavy chain 5"/>
    <property type="match status" value="1"/>
</dbReference>
<dbReference type="GO" id="GO:0045505">
    <property type="term" value="F:dynein intermediate chain binding"/>
    <property type="evidence" value="ECO:0007669"/>
    <property type="project" value="InterPro"/>
</dbReference>
<name>A0A7J6P996_PEROL</name>
<feature type="chain" id="PRO_5029651180" evidence="17">
    <location>
        <begin position="22"/>
        <end position="5044"/>
    </location>
</feature>
<comment type="caution">
    <text evidence="28">The sequence shown here is derived from an EMBL/GenBank/DDBJ whole genome shotgun (WGS) entry which is preliminary data.</text>
</comment>
<comment type="similarity">
    <text evidence="2">Belongs to the dynein heavy chain family.</text>
</comment>
<dbReference type="InterPro" id="IPR024743">
    <property type="entry name" value="Dynein_HC_stalk"/>
</dbReference>
<evidence type="ECO:0000259" key="21">
    <source>
        <dbReference type="Pfam" id="PF12774"/>
    </source>
</evidence>
<dbReference type="Pfam" id="PF18198">
    <property type="entry name" value="AAA_lid_11"/>
    <property type="match status" value="1"/>
</dbReference>
<keyword evidence="12" id="KW-0206">Cytoskeleton</keyword>
<dbReference type="Pfam" id="PF12774">
    <property type="entry name" value="AAA_6"/>
    <property type="match status" value="1"/>
</dbReference>
<dbReference type="Gene3D" id="1.10.8.1220">
    <property type="match status" value="1"/>
</dbReference>
<dbReference type="FunFam" id="1.10.8.710:FF:000001">
    <property type="entry name" value="Dynein axonemal heavy chain 2"/>
    <property type="match status" value="1"/>
</dbReference>
<keyword evidence="16" id="KW-0472">Membrane</keyword>
<dbReference type="Pfam" id="PF12775">
    <property type="entry name" value="AAA_7"/>
    <property type="match status" value="1"/>
</dbReference>
<feature type="region of interest" description="Disordered" evidence="15">
    <location>
        <begin position="920"/>
        <end position="953"/>
    </location>
</feature>
<dbReference type="Gene3D" id="1.20.58.1120">
    <property type="match status" value="1"/>
</dbReference>
<evidence type="ECO:0000259" key="25">
    <source>
        <dbReference type="Pfam" id="PF17857"/>
    </source>
</evidence>
<dbReference type="Pfam" id="PF08385">
    <property type="entry name" value="DHC_N1"/>
    <property type="match status" value="3"/>
</dbReference>
<feature type="domain" description="Dynein heavy chain ATP-binding dynein motor region" evidence="23">
    <location>
        <begin position="4200"/>
        <end position="4277"/>
    </location>
</feature>
<dbReference type="Gene3D" id="3.20.180.20">
    <property type="entry name" value="Dynein heavy chain, N-terminal domain 2"/>
    <property type="match status" value="1"/>
</dbReference>
<organism evidence="28 29">
    <name type="scientific">Perkinsus olseni</name>
    <name type="common">Perkinsus atlanticus</name>
    <dbReference type="NCBI Taxonomy" id="32597"/>
    <lineage>
        <taxon>Eukaryota</taxon>
        <taxon>Sar</taxon>
        <taxon>Alveolata</taxon>
        <taxon>Perkinsozoa</taxon>
        <taxon>Perkinsea</taxon>
        <taxon>Perkinsida</taxon>
        <taxon>Perkinsidae</taxon>
        <taxon>Perkinsus</taxon>
    </lineage>
</organism>
<dbReference type="InterPro" id="IPR043160">
    <property type="entry name" value="Dynein_C_barrel"/>
</dbReference>
<evidence type="ECO:0000256" key="15">
    <source>
        <dbReference type="SAM" id="MobiDB-lite"/>
    </source>
</evidence>
<evidence type="ECO:0000256" key="2">
    <source>
        <dbReference type="ARBA" id="ARBA00008887"/>
    </source>
</evidence>
<dbReference type="FunFam" id="1.20.58.1120:FF:000008">
    <property type="entry name" value="Dynein heavy chain 10, axonemal"/>
    <property type="match status" value="1"/>
</dbReference>
<dbReference type="FunFam" id="1.20.140.100:FF:000001">
    <property type="entry name" value="dynein heavy chain 17, axonemal"/>
    <property type="match status" value="1"/>
</dbReference>
<dbReference type="InterPro" id="IPR042222">
    <property type="entry name" value="Dynein_2_N"/>
</dbReference>
<keyword evidence="10" id="KW-0969">Cilium</keyword>
<evidence type="ECO:0000256" key="3">
    <source>
        <dbReference type="ARBA" id="ARBA00022490"/>
    </source>
</evidence>
<evidence type="ECO:0000256" key="6">
    <source>
        <dbReference type="ARBA" id="ARBA00022741"/>
    </source>
</evidence>
<keyword evidence="6" id="KW-0547">Nucleotide-binding</keyword>
<dbReference type="SUPFAM" id="SSF52540">
    <property type="entry name" value="P-loop containing nucleoside triphosphate hydrolases"/>
    <property type="match status" value="3"/>
</dbReference>
<evidence type="ECO:0000256" key="4">
    <source>
        <dbReference type="ARBA" id="ARBA00022701"/>
    </source>
</evidence>
<feature type="domain" description="Dynein heavy chain C-terminal" evidence="27">
    <location>
        <begin position="4765"/>
        <end position="5040"/>
    </location>
</feature>
<dbReference type="OrthoDB" id="424310at2759"/>
<dbReference type="Pfam" id="PF17852">
    <property type="entry name" value="Dynein_AAA_lid"/>
    <property type="match status" value="1"/>
</dbReference>
<dbReference type="Pfam" id="PF18199">
    <property type="entry name" value="Dynein_C"/>
    <property type="match status" value="1"/>
</dbReference>
<evidence type="ECO:0000313" key="28">
    <source>
        <dbReference type="EMBL" id="KAF4692744.1"/>
    </source>
</evidence>
<dbReference type="InterPro" id="IPR013602">
    <property type="entry name" value="Dynein_heavy_linker"/>
</dbReference>
<dbReference type="Pfam" id="PF03028">
    <property type="entry name" value="Dynein_heavy"/>
    <property type="match status" value="1"/>
</dbReference>
<dbReference type="InterPro" id="IPR041589">
    <property type="entry name" value="DNAH3_AAA_lid_1"/>
</dbReference>
<keyword evidence="3" id="KW-0963">Cytoplasm</keyword>
<dbReference type="InterPro" id="IPR026983">
    <property type="entry name" value="DHC"/>
</dbReference>
<dbReference type="Gene3D" id="3.10.490.20">
    <property type="match status" value="1"/>
</dbReference>
<dbReference type="Pfam" id="PF12777">
    <property type="entry name" value="MT"/>
    <property type="match status" value="1"/>
</dbReference>
<evidence type="ECO:0000259" key="20">
    <source>
        <dbReference type="Pfam" id="PF08393"/>
    </source>
</evidence>
<evidence type="ECO:0000256" key="10">
    <source>
        <dbReference type="ARBA" id="ARBA00023069"/>
    </source>
</evidence>
<dbReference type="InterPro" id="IPR042219">
    <property type="entry name" value="AAA_lid_11_sf"/>
</dbReference>
<evidence type="ECO:0000256" key="16">
    <source>
        <dbReference type="SAM" id="Phobius"/>
    </source>
</evidence>
<feature type="domain" description="Dynein heavy chain ATP-binding dynein motor region" evidence="23">
    <location>
        <begin position="4072"/>
        <end position="4199"/>
    </location>
</feature>
<evidence type="ECO:0000256" key="11">
    <source>
        <dbReference type="ARBA" id="ARBA00023175"/>
    </source>
</evidence>
<dbReference type="Gene3D" id="3.40.50.300">
    <property type="entry name" value="P-loop containing nucleotide triphosphate hydrolases"/>
    <property type="match status" value="5"/>
</dbReference>
<dbReference type="InterPro" id="IPR043157">
    <property type="entry name" value="Dynein_AAA1S"/>
</dbReference>
<dbReference type="FunFam" id="1.10.8.720:FF:000005">
    <property type="entry name" value="Dynein axonemal heavy chain 10"/>
    <property type="match status" value="1"/>
</dbReference>
<dbReference type="GO" id="GO:0005874">
    <property type="term" value="C:microtubule"/>
    <property type="evidence" value="ECO:0007669"/>
    <property type="project" value="UniProtKB-KW"/>
</dbReference>
<feature type="domain" description="Dynein heavy chain linker" evidence="20">
    <location>
        <begin position="2142"/>
        <end position="2524"/>
    </location>
</feature>
<dbReference type="InterPro" id="IPR013594">
    <property type="entry name" value="Dynein_heavy_tail"/>
</dbReference>